<feature type="region of interest" description="Disordered" evidence="1">
    <location>
        <begin position="1"/>
        <end position="26"/>
    </location>
</feature>
<feature type="compositionally biased region" description="Basic and acidic residues" evidence="1">
    <location>
        <begin position="1"/>
        <end position="23"/>
    </location>
</feature>
<feature type="transmembrane region" description="Helical" evidence="2">
    <location>
        <begin position="30"/>
        <end position="51"/>
    </location>
</feature>
<accession>A0ABT0D210</accession>
<name>A0ABT0D210_9HYPH</name>
<dbReference type="Proteomes" id="UP001522662">
    <property type="component" value="Unassembled WGS sequence"/>
</dbReference>
<dbReference type="EMBL" id="JALAYX010000003">
    <property type="protein sequence ID" value="MCJ8239416.1"/>
    <property type="molecule type" value="Genomic_DNA"/>
</dbReference>
<comment type="caution">
    <text evidence="3">The sequence shown here is derived from an EMBL/GenBank/DDBJ whole genome shotgun (WGS) entry which is preliminary data.</text>
</comment>
<reference evidence="3 4" key="1">
    <citation type="submission" date="2022-03" db="EMBL/GenBank/DDBJ databases">
        <title>Rhizobium SSM4.3 sp. nov., isolated from Sediment (Gouqi Island).</title>
        <authorList>
            <person name="Chen G."/>
        </authorList>
    </citation>
    <scope>NUCLEOTIDE SEQUENCE [LARGE SCALE GENOMIC DNA]</scope>
    <source>
        <strain evidence="3 4">SSM4.3</strain>
    </source>
</reference>
<dbReference type="RefSeq" id="WP_245137031.1">
    <property type="nucleotide sequence ID" value="NZ_CP128477.1"/>
</dbReference>
<evidence type="ECO:0000256" key="1">
    <source>
        <dbReference type="SAM" id="MobiDB-lite"/>
    </source>
</evidence>
<protein>
    <submittedName>
        <fullName evidence="3">Uncharacterized protein</fullName>
    </submittedName>
</protein>
<keyword evidence="4" id="KW-1185">Reference proteome</keyword>
<evidence type="ECO:0000256" key="2">
    <source>
        <dbReference type="SAM" id="Phobius"/>
    </source>
</evidence>
<keyword evidence="2" id="KW-0472">Membrane</keyword>
<gene>
    <name evidence="3" type="ORF">MKJ03_13860</name>
</gene>
<evidence type="ECO:0000313" key="3">
    <source>
        <dbReference type="EMBL" id="MCJ8239416.1"/>
    </source>
</evidence>
<proteinExistence type="predicted"/>
<sequence>MEDERTKHDGDRNTGYRDKDHPGPRSGSVLSWWSLAIVTVFLVFIVGGLLMM</sequence>
<evidence type="ECO:0000313" key="4">
    <source>
        <dbReference type="Proteomes" id="UP001522662"/>
    </source>
</evidence>
<organism evidence="3 4">
    <name type="scientific">Peteryoungia algae</name>
    <dbReference type="NCBI Taxonomy" id="2919917"/>
    <lineage>
        <taxon>Bacteria</taxon>
        <taxon>Pseudomonadati</taxon>
        <taxon>Pseudomonadota</taxon>
        <taxon>Alphaproteobacteria</taxon>
        <taxon>Hyphomicrobiales</taxon>
        <taxon>Rhizobiaceae</taxon>
        <taxon>Peteryoungia</taxon>
    </lineage>
</organism>
<keyword evidence="2" id="KW-0812">Transmembrane</keyword>
<keyword evidence="2" id="KW-1133">Transmembrane helix</keyword>